<feature type="domain" description="Anaphase-promoting complex subunit 1 N-terminal" evidence="7">
    <location>
        <begin position="63"/>
        <end position="204"/>
    </location>
</feature>
<dbReference type="Proteomes" id="UP000054988">
    <property type="component" value="Unassembled WGS sequence"/>
</dbReference>
<dbReference type="PANTHER" id="PTHR12827:SF3">
    <property type="entry name" value="ANAPHASE-PROMOTING COMPLEX SUBUNIT 1"/>
    <property type="match status" value="1"/>
</dbReference>
<proteinExistence type="inferred from homology"/>
<keyword evidence="4" id="KW-0498">Mitosis</keyword>
<dbReference type="GO" id="GO:0031145">
    <property type="term" value="P:anaphase-promoting complex-dependent catabolic process"/>
    <property type="evidence" value="ECO:0007669"/>
    <property type="project" value="TreeGrafter"/>
</dbReference>
<feature type="domain" description="Anaphase-promoting complex subunit 1 N-terminal" evidence="7">
    <location>
        <begin position="209"/>
        <end position="340"/>
    </location>
</feature>
<evidence type="ECO:0000256" key="2">
    <source>
        <dbReference type="ARBA" id="ARBA00022618"/>
    </source>
</evidence>
<evidence type="ECO:0000256" key="5">
    <source>
        <dbReference type="ARBA" id="ARBA00023306"/>
    </source>
</evidence>
<evidence type="ECO:0000256" key="4">
    <source>
        <dbReference type="ARBA" id="ARBA00022776"/>
    </source>
</evidence>
<feature type="region of interest" description="Disordered" evidence="6">
    <location>
        <begin position="310"/>
        <end position="338"/>
    </location>
</feature>
<dbReference type="InterPro" id="IPR049255">
    <property type="entry name" value="Apc1_N"/>
</dbReference>
<comment type="similarity">
    <text evidence="1">Belongs to the APC1 family.</text>
</comment>
<evidence type="ECO:0000259" key="7">
    <source>
        <dbReference type="Pfam" id="PF12859"/>
    </source>
</evidence>
<keyword evidence="2" id="KW-0132">Cell division</keyword>
<dbReference type="eggNOG" id="KOG1858">
    <property type="taxonomic scope" value="Eukaryota"/>
</dbReference>
<dbReference type="InterPro" id="IPR048971">
    <property type="entry name" value="Apc1_3rd"/>
</dbReference>
<evidence type="ECO:0000256" key="3">
    <source>
        <dbReference type="ARBA" id="ARBA00022737"/>
    </source>
</evidence>
<dbReference type="Pfam" id="PF18122">
    <property type="entry name" value="APC1_C"/>
    <property type="match status" value="1"/>
</dbReference>
<feature type="region of interest" description="Disordered" evidence="6">
    <location>
        <begin position="387"/>
        <end position="418"/>
    </location>
</feature>
<dbReference type="PANTHER" id="PTHR12827">
    <property type="entry name" value="MEIOTIC CHECKPOINT REGULATOR TSG24 FAMILY MEMBER"/>
    <property type="match status" value="1"/>
</dbReference>
<gene>
    <name evidence="10" type="ORF">WG66_15970</name>
</gene>
<evidence type="ECO:0000313" key="10">
    <source>
        <dbReference type="EMBL" id="KTB31438.1"/>
    </source>
</evidence>
<dbReference type="Pfam" id="PF12859">
    <property type="entry name" value="ANAPC1"/>
    <property type="match status" value="2"/>
</dbReference>
<feature type="domain" description="Anaphase-promoting complex subunit 1 beta-sandwich" evidence="9">
    <location>
        <begin position="1592"/>
        <end position="1674"/>
    </location>
</feature>
<feature type="compositionally biased region" description="Pro residues" evidence="6">
    <location>
        <begin position="320"/>
        <end position="331"/>
    </location>
</feature>
<dbReference type="Pfam" id="PF21282">
    <property type="entry name" value="APC1_3rd"/>
    <property type="match status" value="1"/>
</dbReference>
<keyword evidence="5" id="KW-0131">Cell cycle</keyword>
<protein>
    <submittedName>
        <fullName evidence="10">Uncharacterized protein</fullName>
    </submittedName>
</protein>
<organism evidence="10 11">
    <name type="scientific">Moniliophthora roreri</name>
    <name type="common">Frosty pod rot fungus</name>
    <name type="synonym">Monilia roreri</name>
    <dbReference type="NCBI Taxonomy" id="221103"/>
    <lineage>
        <taxon>Eukaryota</taxon>
        <taxon>Fungi</taxon>
        <taxon>Dikarya</taxon>
        <taxon>Basidiomycota</taxon>
        <taxon>Agaricomycotina</taxon>
        <taxon>Agaricomycetes</taxon>
        <taxon>Agaricomycetidae</taxon>
        <taxon>Agaricales</taxon>
        <taxon>Marasmiineae</taxon>
        <taxon>Marasmiaceae</taxon>
        <taxon>Moniliophthora</taxon>
    </lineage>
</organism>
<comment type="caution">
    <text evidence="10">The sequence shown here is derived from an EMBL/GenBank/DDBJ whole genome shotgun (WGS) entry which is preliminary data.</text>
</comment>
<name>A0A0W0F547_MONRR</name>
<dbReference type="GO" id="GO:0005680">
    <property type="term" value="C:anaphase-promoting complex"/>
    <property type="evidence" value="ECO:0007669"/>
    <property type="project" value="InterPro"/>
</dbReference>
<dbReference type="InterPro" id="IPR024990">
    <property type="entry name" value="Apc1"/>
</dbReference>
<evidence type="ECO:0000256" key="1">
    <source>
        <dbReference type="ARBA" id="ARBA00010547"/>
    </source>
</evidence>
<dbReference type="EMBL" id="LATX01002323">
    <property type="protein sequence ID" value="KTB31438.1"/>
    <property type="molecule type" value="Genomic_DNA"/>
</dbReference>
<dbReference type="InterPro" id="IPR011989">
    <property type="entry name" value="ARM-like"/>
</dbReference>
<evidence type="ECO:0000313" key="11">
    <source>
        <dbReference type="Proteomes" id="UP000054988"/>
    </source>
</evidence>
<accession>A0A0W0F547</accession>
<reference evidence="10 11" key="1">
    <citation type="submission" date="2015-12" db="EMBL/GenBank/DDBJ databases">
        <title>Draft genome sequence of Moniliophthora roreri, the causal agent of frosty pod rot of cacao.</title>
        <authorList>
            <person name="Aime M.C."/>
            <person name="Diaz-Valderrama J.R."/>
            <person name="Kijpornyongpan T."/>
            <person name="Phillips-Mora W."/>
        </authorList>
    </citation>
    <scope>NUCLEOTIDE SEQUENCE [LARGE SCALE GENOMIC DNA]</scope>
    <source>
        <strain evidence="10 11">MCA 2952</strain>
    </source>
</reference>
<keyword evidence="3" id="KW-0677">Repeat</keyword>
<evidence type="ECO:0000259" key="9">
    <source>
        <dbReference type="Pfam" id="PF21282"/>
    </source>
</evidence>
<evidence type="ECO:0000256" key="6">
    <source>
        <dbReference type="SAM" id="MobiDB-lite"/>
    </source>
</evidence>
<sequence length="1957" mass="218999">MAALSLPFYHNSTSAIEEHLKRVHKSKENRPDSNLLKSIRSLLHSTPPTTNPPVQSTCFFAGDDFGGIEDELTWDERTVILSSGGVVRKKWSFGLEGQPVLWACMGWVEVGGTKATKASTKLTPPKSSSERPTFGPFFYAEQQNRTNKRDERDSHVFAVFVFLRTIGKVYARNGTEYTFSIPFTIQRAWPISPHGLLLQRILEPSEKIEAEITGDAILPTIFCLNNPLAEPSPVGLASGIVGGISRGSLASLKDNDEYSMKPLKSLPPSENVIWASHRGPASPHEIVVTVDDEKQRLTIWRYVYIKPKDTPRPLSRSRSKPPPNLQPPPTASEPGSRRASAIFQDPFEKSQKYAVTSFEFPNADLPPLSALPGMPPALSSTTTMASIASGTANPGFGSMPSLPRSDPPPRKRRNSLTRNDLSVTMDRMALVNRGVDEALMATNFGRMKTALWMEQLLSTELEEKDVQSTRHITVSLFDHRWDGECERSLLAICLPSSQVVKVFTLSQGEDKRVQLMPLTKVPGVSISSLKATRTGFWDLLVLKPDNIMSIMTHGIYEIPVSFISEKFHPSTIVLPSDGMQVEESWSHGSIRSVANTLNSTLFTTLTFNDGWTTRTVIDLVPRDALTVEVMQQLALCLPSDLIFEMHHSFLRLWAEHSFSISEDVQFDCLARAFFSVFNLNSGMVPSTTAISEEDSGTGPHSWDRLSSTFSHRRFAEDPVLRGLLRPAEPQQSLPPIHHLPVIKGSDKYRYLVGALYVLHTLLEQYRMFVHRYPDLIRLAGVVCLIAMYIRPEWADYWRRLCPDAMARLPWPLPATAPVQNLDDGIPCWPPDVSAILFGRISTPEWPMQWTDASKQAERFRIKPSWAYGRLNPLEPLQRIHAVYEVLGDANKKLLKRAEQAVRLMVETRIDEKFISKLSVGIAAPLREAIRSMQLVPPSDWPLAAYKAIDREDVAASASAIPDKMSKDGYMSIKDYLTHQTRQTINEISSAAKVASSGESETVTTGVELDLEEFTSIRFGQDRRLEEVARILSSSKIPSLKAIERPDQHEHDQAKEQQHQAIRVAERTLALPYGRAMFTYGSIHNISREAFLTPKLEYTIRLLPHNITVTPEAGKIPPDSYSWGEFHNGVAAALRISPSCTSIDSSWIAFNKPSELTPEHAGFLFGLGLTGHLREMMTWHTFSYLTPKHDLTSIGVLLGLAAANMGNENAHITKLLAVHTPALLPTPDVDLNVSLLAQAAGMAGVGLLYMGTKNRRMAEVCLNQISRKDLVQPDLSNEYREAYTYSAALAFGMIMLGKGTTIPADSALLTRLNIFIQGDFHLMPSDQRAAFDVNLTSPAASIALGLMYLRTERQDIADMLATPDTVLSLNRIQPSFLLVRTLSRALIMWNKIAPTQEWISAQVPMRIRKGIENRAKYNNTISDVWELAYYNIIAGCCFAIGLKYAGTARQEAYKILIRYYDLFTRMIFSNSPAFEWRIKRSAVRDGLNLISVSLSMVMAGTGEITCLRRLRYAYGMYTSTMYHPAFKYGIHVATHQSLGLLFLGGGRFTLGTSDAAIACMIAAFFPRSHVMSSDNKSYLQALRHLWVLAVEPRCLLARDIETKEIVYLPLKIAVREGQDIGTTQLISPTLIPNLDRLVGIRVDTPRYWPFHLYTEGIPRHKECLLRSQTLYVKRRTAFLSYTEDPRGSRSLFVRSRSSAGDAATLDHPQLIETKTHPAGDLWEFITSCSNNPLFLAFADHFCSGNGAMDREQLFYTYCHAALFDSILQGKPQTLQMHLTLFRYRHMTTQSRYFHLNLMDLRFSADFYSKIFDRRFGGRVDNNPRTPLLRDSTVSGSLYVLDQRLDAIRTSPEFKEVLRDYSLGTLGTLDEPTSKELAWYLLRNSVPASTLLTILKSLAQDAHNQCLGVAPPEGTDDVAALDLGIKEVLHATGTKMTIALGTGWSARSIDEIVEMWKES</sequence>
<dbReference type="GO" id="GO:0070979">
    <property type="term" value="P:protein K11-linked ubiquitination"/>
    <property type="evidence" value="ECO:0007669"/>
    <property type="project" value="TreeGrafter"/>
</dbReference>
<dbReference type="InterPro" id="IPR041221">
    <property type="entry name" value="APC1_C"/>
</dbReference>
<evidence type="ECO:0000259" key="8">
    <source>
        <dbReference type="Pfam" id="PF18122"/>
    </source>
</evidence>
<feature type="domain" description="Anaphase-promoting complex subunit 1 C-terminal" evidence="8">
    <location>
        <begin position="1722"/>
        <end position="1885"/>
    </location>
</feature>
<dbReference type="GO" id="GO:0060090">
    <property type="term" value="F:molecular adaptor activity"/>
    <property type="evidence" value="ECO:0007669"/>
    <property type="project" value="TreeGrafter"/>
</dbReference>
<dbReference type="Gene3D" id="1.25.10.10">
    <property type="entry name" value="Leucine-rich Repeat Variant"/>
    <property type="match status" value="2"/>
</dbReference>
<dbReference type="GO" id="GO:0007091">
    <property type="term" value="P:metaphase/anaphase transition of mitotic cell cycle"/>
    <property type="evidence" value="ECO:0007669"/>
    <property type="project" value="TreeGrafter"/>
</dbReference>
<dbReference type="GO" id="GO:0051301">
    <property type="term" value="P:cell division"/>
    <property type="evidence" value="ECO:0007669"/>
    <property type="project" value="UniProtKB-KW"/>
</dbReference>